<dbReference type="SMART" id="SM00450">
    <property type="entry name" value="RHOD"/>
    <property type="match status" value="2"/>
</dbReference>
<sequence length="316" mass="36194">MSFKNSIKIILCFITIVSCKNRVDGSPEKATSNKGLKRIIEAEELLKIQRNENLVIVDFRKKEEYKINHIKGALNIWRTDIEDATYAYGGMMAKKEHIESLFSKLGIRDDDTIVVYDNKGSSDAARLWWLLKYYGFESVQLLNGGFDAWKNADGDTSHQMTNIEPSMFAFPHNENLNIWISYDELLGLLNSTNNIIVLDTRSSEEFTGKRRKKGAVKAGRIPKSIHIDWANAIDYHGTKKFKTKAELEVIYGKMNASKNDTIIVYCHTGVRSAHTTFVLKEILGYKNVRNYDGSWTEWSQFNTLPFEKDSITIVNK</sequence>
<feature type="domain" description="Rhodanese" evidence="3">
    <location>
        <begin position="191"/>
        <end position="307"/>
    </location>
</feature>
<dbReference type="InterPro" id="IPR051126">
    <property type="entry name" value="Thiosulfate_sulfurtransferase"/>
</dbReference>
<dbReference type="PROSITE" id="PS51257">
    <property type="entry name" value="PROKAR_LIPOPROTEIN"/>
    <property type="match status" value="1"/>
</dbReference>
<name>A0A6M0CIR6_9FLAO</name>
<evidence type="ECO:0000256" key="2">
    <source>
        <dbReference type="RuleBase" id="RU000507"/>
    </source>
</evidence>
<dbReference type="InterPro" id="IPR001763">
    <property type="entry name" value="Rhodanese-like_dom"/>
</dbReference>
<dbReference type="RefSeq" id="WP_164029130.1">
    <property type="nucleotide sequence ID" value="NZ_JAABOQ010000001.1"/>
</dbReference>
<gene>
    <name evidence="4" type="ORF">GWK10_01515</name>
</gene>
<dbReference type="PANTHER" id="PTHR43855:SF1">
    <property type="entry name" value="THIOSULFATE SULFURTRANSFERASE"/>
    <property type="match status" value="1"/>
</dbReference>
<keyword evidence="1" id="KW-0677">Repeat</keyword>
<dbReference type="InterPro" id="IPR001307">
    <property type="entry name" value="Thiosulphate_STrfase_CS"/>
</dbReference>
<dbReference type="GO" id="GO:0004792">
    <property type="term" value="F:thiosulfate-cyanide sulfurtransferase activity"/>
    <property type="evidence" value="ECO:0007669"/>
    <property type="project" value="InterPro"/>
</dbReference>
<dbReference type="PROSITE" id="PS00683">
    <property type="entry name" value="RHODANESE_2"/>
    <property type="match status" value="1"/>
</dbReference>
<proteinExistence type="predicted"/>
<dbReference type="SUPFAM" id="SSF52821">
    <property type="entry name" value="Rhodanese/Cell cycle control phosphatase"/>
    <property type="match status" value="2"/>
</dbReference>
<evidence type="ECO:0000313" key="5">
    <source>
        <dbReference type="Proteomes" id="UP000474296"/>
    </source>
</evidence>
<evidence type="ECO:0000259" key="3">
    <source>
        <dbReference type="PROSITE" id="PS50206"/>
    </source>
</evidence>
<dbReference type="EMBL" id="JAABOQ010000001">
    <property type="protein sequence ID" value="NER15864.1"/>
    <property type="molecule type" value="Genomic_DNA"/>
</dbReference>
<evidence type="ECO:0000313" key="4">
    <source>
        <dbReference type="EMBL" id="NER15864.1"/>
    </source>
</evidence>
<dbReference type="Pfam" id="PF00581">
    <property type="entry name" value="Rhodanese"/>
    <property type="match status" value="2"/>
</dbReference>
<dbReference type="Gene3D" id="3.40.250.10">
    <property type="entry name" value="Rhodanese-like domain"/>
    <property type="match status" value="2"/>
</dbReference>
<organism evidence="4 5">
    <name type="scientific">Spongiivirga citrea</name>
    <dbReference type="NCBI Taxonomy" id="1481457"/>
    <lineage>
        <taxon>Bacteria</taxon>
        <taxon>Pseudomonadati</taxon>
        <taxon>Bacteroidota</taxon>
        <taxon>Flavobacteriia</taxon>
        <taxon>Flavobacteriales</taxon>
        <taxon>Flavobacteriaceae</taxon>
        <taxon>Spongiivirga</taxon>
    </lineage>
</organism>
<protein>
    <recommendedName>
        <fullName evidence="2">Sulfurtransferase</fullName>
    </recommendedName>
</protein>
<feature type="domain" description="Rhodanese" evidence="3">
    <location>
        <begin position="50"/>
        <end position="158"/>
    </location>
</feature>
<comment type="caution">
    <text evidence="4">The sequence shown here is derived from an EMBL/GenBank/DDBJ whole genome shotgun (WGS) entry which is preliminary data.</text>
</comment>
<keyword evidence="2 4" id="KW-0808">Transferase</keyword>
<dbReference type="AlphaFoldDB" id="A0A6M0CIR6"/>
<keyword evidence="5" id="KW-1185">Reference proteome</keyword>
<dbReference type="CDD" id="cd01448">
    <property type="entry name" value="TST_Repeat_1"/>
    <property type="match status" value="1"/>
</dbReference>
<dbReference type="PROSITE" id="PS50206">
    <property type="entry name" value="RHODANESE_3"/>
    <property type="match status" value="2"/>
</dbReference>
<reference evidence="4 5" key="1">
    <citation type="submission" date="2020-01" db="EMBL/GenBank/DDBJ databases">
        <title>Spongiivirga citrea KCTC 32990T.</title>
        <authorList>
            <person name="Wang G."/>
        </authorList>
    </citation>
    <scope>NUCLEOTIDE SEQUENCE [LARGE SCALE GENOMIC DNA]</scope>
    <source>
        <strain evidence="4 5">KCTC 32990</strain>
    </source>
</reference>
<dbReference type="PANTHER" id="PTHR43855">
    <property type="entry name" value="THIOSULFATE SULFURTRANSFERASE"/>
    <property type="match status" value="1"/>
</dbReference>
<dbReference type="Proteomes" id="UP000474296">
    <property type="component" value="Unassembled WGS sequence"/>
</dbReference>
<accession>A0A6M0CIR6</accession>
<dbReference type="CDD" id="cd01449">
    <property type="entry name" value="TST_Repeat_2"/>
    <property type="match status" value="1"/>
</dbReference>
<dbReference type="InterPro" id="IPR036873">
    <property type="entry name" value="Rhodanese-like_dom_sf"/>
</dbReference>
<evidence type="ECO:0000256" key="1">
    <source>
        <dbReference type="ARBA" id="ARBA00022737"/>
    </source>
</evidence>